<feature type="compositionally biased region" description="Polar residues" evidence="1">
    <location>
        <begin position="105"/>
        <end position="117"/>
    </location>
</feature>
<protein>
    <submittedName>
        <fullName evidence="2">Uncharacterized protein</fullName>
    </submittedName>
</protein>
<dbReference type="GO" id="GO:0070941">
    <property type="term" value="P:eisosome assembly"/>
    <property type="evidence" value="ECO:0007669"/>
    <property type="project" value="TreeGrafter"/>
</dbReference>
<dbReference type="InterPro" id="IPR024527">
    <property type="entry name" value="Eisosome1"/>
</dbReference>
<organism evidence="2 3">
    <name type="scientific">Cephalotrichum gorgonifer</name>
    <dbReference type="NCBI Taxonomy" id="2041049"/>
    <lineage>
        <taxon>Eukaryota</taxon>
        <taxon>Fungi</taxon>
        <taxon>Dikarya</taxon>
        <taxon>Ascomycota</taxon>
        <taxon>Pezizomycotina</taxon>
        <taxon>Sordariomycetes</taxon>
        <taxon>Hypocreomycetidae</taxon>
        <taxon>Microascales</taxon>
        <taxon>Microascaceae</taxon>
        <taxon>Cephalotrichum</taxon>
    </lineage>
</organism>
<feature type="compositionally biased region" description="Basic and acidic residues" evidence="1">
    <location>
        <begin position="329"/>
        <end position="338"/>
    </location>
</feature>
<feature type="compositionally biased region" description="Basic and acidic residues" evidence="1">
    <location>
        <begin position="259"/>
        <end position="278"/>
    </location>
</feature>
<dbReference type="Proteomes" id="UP001187682">
    <property type="component" value="Unassembled WGS sequence"/>
</dbReference>
<feature type="region of interest" description="Disordered" evidence="1">
    <location>
        <begin position="1"/>
        <end position="199"/>
    </location>
</feature>
<feature type="compositionally biased region" description="Basic and acidic residues" evidence="1">
    <location>
        <begin position="671"/>
        <end position="683"/>
    </location>
</feature>
<accession>A0AAE8MWJ6</accession>
<dbReference type="Pfam" id="PF12757">
    <property type="entry name" value="Eisosome1"/>
    <property type="match status" value="1"/>
</dbReference>
<dbReference type="PANTHER" id="PTHR28298">
    <property type="entry name" value="EISOSOME PROTEIN 1"/>
    <property type="match status" value="1"/>
</dbReference>
<keyword evidence="3" id="KW-1185">Reference proteome</keyword>
<feature type="region of interest" description="Disordered" evidence="1">
    <location>
        <begin position="218"/>
        <end position="338"/>
    </location>
</feature>
<evidence type="ECO:0000313" key="3">
    <source>
        <dbReference type="Proteomes" id="UP001187682"/>
    </source>
</evidence>
<proteinExistence type="predicted"/>
<feature type="compositionally biased region" description="Basic residues" evidence="1">
    <location>
        <begin position="289"/>
        <end position="303"/>
    </location>
</feature>
<dbReference type="AlphaFoldDB" id="A0AAE8MWJ6"/>
<feature type="compositionally biased region" description="Basic residues" evidence="1">
    <location>
        <begin position="567"/>
        <end position="580"/>
    </location>
</feature>
<gene>
    <name evidence="2" type="ORF">DNG_03444</name>
</gene>
<feature type="region of interest" description="Disordered" evidence="1">
    <location>
        <begin position="621"/>
        <end position="683"/>
    </location>
</feature>
<dbReference type="EMBL" id="ONZQ02000004">
    <property type="protein sequence ID" value="SPO00696.1"/>
    <property type="molecule type" value="Genomic_DNA"/>
</dbReference>
<sequence length="683" mass="73836">MVQAQEHHHPLSFSGRLKYANPRSLPSYPSHGHSRNASSSSASAAAAALGRAKHNHSSGTKAMTEHRETSQLPSAAALAASIAADPRSSSLQNGPGPRHGLGGSAATQAFGSRSSPRATPRVTPKNSSSLAAAQIAARPRSMSSPILRQGVPGKSPAVGSGRGDDGTAPLERSETAPRAVGIPRSMYTSRPPVSLEVEEKRRAEELHVSTVAMAKNLFKQQSRLTESFPGEDDDPRGGASRGAVPPGQNPNLQEAAYRLAHERLSKLHDEHQKNREFQDYYTTPSGAAPRRRSTIAAKLRRRSSSAGDIDLRAGGARNRASLFSPTPPNRDERARDKDREHVLAAARKNVRAQLDDMDQAVADRTGMVPASSKSVWESKAHALAQARLAAATAEDPHGAQRDVGGGRYVEQGEIEAVAAKNVKPVLLEMDERAEKERDRQRALKEEEEVRKAHKREVKENLRKLKAEQKEKDRERQQIIKEEQRIWRHEDRVVRRKEVNMAVADLADDARTSSLAPGEGSAGQGVGGSHEGAQRTELPPRRTTPPNAGNVEEGEGREQALSPGKVKSWLKAKLTRQKPSLKARDDSELGKGFVGGHVLRSPDASRAGSSTALPGVVAYHDVKERAGPEGQRPPVLQRGVSSGTDGTFEDARESVSPPKTPPRIFVAGDSRSPTRDSRFKEIMD</sequence>
<feature type="compositionally biased region" description="Low complexity" evidence="1">
    <location>
        <begin position="74"/>
        <end position="84"/>
    </location>
</feature>
<evidence type="ECO:0000313" key="2">
    <source>
        <dbReference type="EMBL" id="SPO00696.1"/>
    </source>
</evidence>
<name>A0AAE8MWJ6_9PEZI</name>
<feature type="compositionally biased region" description="Gly residues" evidence="1">
    <location>
        <begin position="519"/>
        <end position="529"/>
    </location>
</feature>
<feature type="compositionally biased region" description="Low complexity" evidence="1">
    <location>
        <begin position="37"/>
        <end position="48"/>
    </location>
</feature>
<feature type="region of interest" description="Disordered" evidence="1">
    <location>
        <begin position="431"/>
        <end position="484"/>
    </location>
</feature>
<comment type="caution">
    <text evidence="2">The sequence shown here is derived from an EMBL/GenBank/DDBJ whole genome shotgun (WGS) entry which is preliminary data.</text>
</comment>
<reference evidence="2" key="1">
    <citation type="submission" date="2018-03" db="EMBL/GenBank/DDBJ databases">
        <authorList>
            <person name="Guldener U."/>
        </authorList>
    </citation>
    <scope>NUCLEOTIDE SEQUENCE</scope>
</reference>
<evidence type="ECO:0000256" key="1">
    <source>
        <dbReference type="SAM" id="MobiDB-lite"/>
    </source>
</evidence>
<dbReference type="PANTHER" id="PTHR28298:SF1">
    <property type="entry name" value="EISOSOME PROTEIN 1"/>
    <property type="match status" value="1"/>
</dbReference>
<feature type="region of interest" description="Disordered" evidence="1">
    <location>
        <begin position="506"/>
        <end position="591"/>
    </location>
</feature>